<gene>
    <name evidence="9" type="primary">lplC9</name>
    <name evidence="9" type="ordered locus">Cst_c22150</name>
</gene>
<keyword evidence="4 7" id="KW-0812">Transmembrane</keyword>
<feature type="transmembrane region" description="Helical" evidence="7">
    <location>
        <begin position="7"/>
        <end position="25"/>
    </location>
</feature>
<dbReference type="KEGG" id="css:Cst_c22150"/>
<keyword evidence="3" id="KW-1003">Cell membrane</keyword>
<name>L7VLW7_THES1</name>
<comment type="subcellular location">
    <subcellularLocation>
        <location evidence="1 7">Cell membrane</location>
        <topology evidence="1 7">Multi-pass membrane protein</topology>
    </subcellularLocation>
</comment>
<dbReference type="EMBL" id="CP004044">
    <property type="protein sequence ID" value="AGC69175.1"/>
    <property type="molecule type" value="Genomic_DNA"/>
</dbReference>
<feature type="domain" description="ABC transmembrane type-1" evidence="8">
    <location>
        <begin position="1"/>
        <end position="166"/>
    </location>
</feature>
<dbReference type="CDD" id="cd06261">
    <property type="entry name" value="TM_PBP2"/>
    <property type="match status" value="1"/>
</dbReference>
<evidence type="ECO:0000259" key="8">
    <source>
        <dbReference type="PROSITE" id="PS50928"/>
    </source>
</evidence>
<feature type="transmembrane region" description="Helical" evidence="7">
    <location>
        <begin position="78"/>
        <end position="100"/>
    </location>
</feature>
<organism evidence="9 10">
    <name type="scientific">Thermoclostridium stercorarium (strain ATCC 35414 / DSM 8532 / NCIMB 11754)</name>
    <name type="common">Clostridium stercorarium</name>
    <dbReference type="NCBI Taxonomy" id="1121335"/>
    <lineage>
        <taxon>Bacteria</taxon>
        <taxon>Bacillati</taxon>
        <taxon>Bacillota</taxon>
        <taxon>Clostridia</taxon>
        <taxon>Eubacteriales</taxon>
        <taxon>Oscillospiraceae</taxon>
        <taxon>Thermoclostridium</taxon>
    </lineage>
</organism>
<evidence type="ECO:0000256" key="1">
    <source>
        <dbReference type="ARBA" id="ARBA00004651"/>
    </source>
</evidence>
<dbReference type="InterPro" id="IPR000515">
    <property type="entry name" value="MetI-like"/>
</dbReference>
<comment type="similarity">
    <text evidence="7">Belongs to the binding-protein-dependent transport system permease family.</text>
</comment>
<dbReference type="InterPro" id="IPR035906">
    <property type="entry name" value="MetI-like_sf"/>
</dbReference>
<dbReference type="Pfam" id="PF00528">
    <property type="entry name" value="BPD_transp_1"/>
    <property type="match status" value="1"/>
</dbReference>
<keyword evidence="6 7" id="KW-0472">Membrane</keyword>
<dbReference type="PANTHER" id="PTHR43744:SF9">
    <property type="entry name" value="POLYGALACTURONAN_RHAMNOGALACTURONAN TRANSPORT SYSTEM PERMEASE PROTEIN YTCP"/>
    <property type="match status" value="1"/>
</dbReference>
<reference evidence="9 10" key="1">
    <citation type="journal article" date="2013" name="Genome Announc.">
        <title>Complete genome sequence of Clostridium stercorarium subsp. stercorarium strain DSM 8532, a thermophilic degrader of plant cell wall fibers.</title>
        <authorList>
            <person name="Poehlein A."/>
            <person name="Zverlov V.V."/>
            <person name="Daniel R."/>
            <person name="Schwarz W.H."/>
            <person name="Liebl W."/>
        </authorList>
    </citation>
    <scope>NUCLEOTIDE SEQUENCE [LARGE SCALE GENOMIC DNA]</scope>
    <source>
        <strain evidence="10">ATCC 35414 / DSM 8532 / NCIMB 11754</strain>
    </source>
</reference>
<dbReference type="STRING" id="1121335.Cst_c22150"/>
<evidence type="ECO:0000256" key="2">
    <source>
        <dbReference type="ARBA" id="ARBA00022448"/>
    </source>
</evidence>
<feature type="transmembrane region" description="Helical" evidence="7">
    <location>
        <begin position="37"/>
        <end position="57"/>
    </location>
</feature>
<feature type="transmembrane region" description="Helical" evidence="7">
    <location>
        <begin position="155"/>
        <end position="174"/>
    </location>
</feature>
<proteinExistence type="inferred from homology"/>
<dbReference type="SUPFAM" id="SSF161098">
    <property type="entry name" value="MetI-like"/>
    <property type="match status" value="1"/>
</dbReference>
<keyword evidence="5 7" id="KW-1133">Transmembrane helix</keyword>
<evidence type="ECO:0000256" key="7">
    <source>
        <dbReference type="RuleBase" id="RU363032"/>
    </source>
</evidence>
<evidence type="ECO:0000313" key="10">
    <source>
        <dbReference type="Proteomes" id="UP000011220"/>
    </source>
</evidence>
<evidence type="ECO:0000256" key="5">
    <source>
        <dbReference type="ARBA" id="ARBA00022989"/>
    </source>
</evidence>
<evidence type="ECO:0000256" key="6">
    <source>
        <dbReference type="ARBA" id="ARBA00023136"/>
    </source>
</evidence>
<dbReference type="PATRIC" id="fig|1121335.3.peg.2221"/>
<dbReference type="PROSITE" id="PS50928">
    <property type="entry name" value="ABC_TM1"/>
    <property type="match status" value="1"/>
</dbReference>
<evidence type="ECO:0000256" key="4">
    <source>
        <dbReference type="ARBA" id="ARBA00022692"/>
    </source>
</evidence>
<dbReference type="Proteomes" id="UP000011220">
    <property type="component" value="Chromosome"/>
</dbReference>
<dbReference type="PANTHER" id="PTHR43744">
    <property type="entry name" value="ABC TRANSPORTER PERMEASE PROTEIN MG189-RELATED-RELATED"/>
    <property type="match status" value="1"/>
</dbReference>
<evidence type="ECO:0000256" key="3">
    <source>
        <dbReference type="ARBA" id="ARBA00022475"/>
    </source>
</evidence>
<evidence type="ECO:0000313" key="9">
    <source>
        <dbReference type="EMBL" id="AGC69175.1"/>
    </source>
</evidence>
<protein>
    <submittedName>
        <fullName evidence="9">Protein LplC</fullName>
    </submittedName>
</protein>
<dbReference type="Gene3D" id="1.10.3720.10">
    <property type="entry name" value="MetI-like"/>
    <property type="match status" value="1"/>
</dbReference>
<sequence length="189" mass="21372">MWNRLMMFLIVITMYFNGGLIPNYLNIKQLGLYDTIWALILPGAISSYNMIIMRTAFLSVPDSLEEAARIDGANHFTILFRILFPLIMPTVAVLILYYAVGHWNGWFNAMIYLKSRTKYPLQLILREILINNDSSSMVATATGDTGDKLAISETVRYATIIVATLPILFVYPFLQKYFVKGVMIGAVKG</sequence>
<dbReference type="GO" id="GO:0005886">
    <property type="term" value="C:plasma membrane"/>
    <property type="evidence" value="ECO:0007669"/>
    <property type="project" value="UniProtKB-SubCell"/>
</dbReference>
<keyword evidence="2 7" id="KW-0813">Transport</keyword>
<accession>L7VLW7</accession>
<dbReference type="GO" id="GO:0055085">
    <property type="term" value="P:transmembrane transport"/>
    <property type="evidence" value="ECO:0007669"/>
    <property type="project" value="InterPro"/>
</dbReference>
<dbReference type="AlphaFoldDB" id="L7VLW7"/>
<keyword evidence="10" id="KW-1185">Reference proteome</keyword>